<comment type="caution">
    <text evidence="17">The sequence shown here is derived from an EMBL/GenBank/DDBJ whole genome shotgun (WGS) entry which is preliminary data.</text>
</comment>
<dbReference type="RefSeq" id="WP_268057677.1">
    <property type="nucleotide sequence ID" value="NZ_JAPOHA010000004.1"/>
</dbReference>
<proteinExistence type="predicted"/>
<dbReference type="CDD" id="cd00082">
    <property type="entry name" value="HisKA"/>
    <property type="match status" value="1"/>
</dbReference>
<dbReference type="EC" id="2.7.13.3" evidence="3"/>
<dbReference type="SMART" id="SM00387">
    <property type="entry name" value="HATPase_c"/>
    <property type="match status" value="1"/>
</dbReference>
<dbReference type="InterPro" id="IPR036097">
    <property type="entry name" value="HisK_dim/P_sf"/>
</dbReference>
<evidence type="ECO:0000256" key="2">
    <source>
        <dbReference type="ARBA" id="ARBA00004651"/>
    </source>
</evidence>
<keyword evidence="18" id="KW-1185">Reference proteome</keyword>
<dbReference type="Proteomes" id="UP001082703">
    <property type="component" value="Unassembled WGS sequence"/>
</dbReference>
<evidence type="ECO:0000256" key="9">
    <source>
        <dbReference type="ARBA" id="ARBA00022777"/>
    </source>
</evidence>
<keyword evidence="8" id="KW-0547">Nucleotide-binding</keyword>
<dbReference type="Gene3D" id="1.10.287.130">
    <property type="match status" value="1"/>
</dbReference>
<dbReference type="InterPro" id="IPR050398">
    <property type="entry name" value="HssS/ArlS-like"/>
</dbReference>
<evidence type="ECO:0000256" key="11">
    <source>
        <dbReference type="ARBA" id="ARBA00022989"/>
    </source>
</evidence>
<dbReference type="PROSITE" id="PS50885">
    <property type="entry name" value="HAMP"/>
    <property type="match status" value="1"/>
</dbReference>
<keyword evidence="11 14" id="KW-1133">Transmembrane helix</keyword>
<dbReference type="PRINTS" id="PR00344">
    <property type="entry name" value="BCTRLSENSOR"/>
</dbReference>
<keyword evidence="7 14" id="KW-0812">Transmembrane</keyword>
<name>A0ABT4BUR3_9FIRM</name>
<dbReference type="CDD" id="cd00075">
    <property type="entry name" value="HATPase"/>
    <property type="match status" value="1"/>
</dbReference>
<evidence type="ECO:0000313" key="17">
    <source>
        <dbReference type="EMBL" id="MCY1713653.1"/>
    </source>
</evidence>
<dbReference type="SUPFAM" id="SSF158472">
    <property type="entry name" value="HAMP domain-like"/>
    <property type="match status" value="1"/>
</dbReference>
<evidence type="ECO:0000256" key="7">
    <source>
        <dbReference type="ARBA" id="ARBA00022692"/>
    </source>
</evidence>
<evidence type="ECO:0000313" key="18">
    <source>
        <dbReference type="Proteomes" id="UP001082703"/>
    </source>
</evidence>
<dbReference type="InterPro" id="IPR036890">
    <property type="entry name" value="HATPase_C_sf"/>
</dbReference>
<feature type="transmembrane region" description="Helical" evidence="14">
    <location>
        <begin position="169"/>
        <end position="189"/>
    </location>
</feature>
<gene>
    <name evidence="17" type="ORF">OUY18_05220</name>
</gene>
<reference evidence="17 18" key="1">
    <citation type="submission" date="2022-11" db="EMBL/GenBank/DDBJ databases">
        <authorList>
            <person name="Caiyu Z."/>
        </authorList>
    </citation>
    <scope>NUCLEOTIDE SEQUENCE [LARGE SCALE GENOMIC DNA]</scope>
    <source>
        <strain evidence="17 18">YR-4</strain>
    </source>
</reference>
<dbReference type="SMART" id="SM00388">
    <property type="entry name" value="HisKA"/>
    <property type="match status" value="1"/>
</dbReference>
<sequence length="485" mass="54758">MKISIKVKLSVFLAIMLLAAVGLLSIMVLRGIQNNQKQQYEEYLTQQGEAANNYIKKTYLMQTAVSNVREYLSARSQALAKELELMSGMEVALFDGTGNELSSSRPAEDKEDVSSLLTYALQGKNAYYEQGSSIVFMSPVFSANEQIGAVEFVYSVEKGKSFYKDTERLFLLSASFAFALCLIAAYIYVHRLTREIMRMKTAVKRIQDGSFDQLPRLKRNDELGELSEGIYYMGHTIEKNIDEMRQEKDKLSLAVNKLEILGNQQKQFIGNVTHEFKNPLTVIKAYTDLMSMYAEDPNLIAEARDNIERETQRLSVMVERILELSALEKYDFELQMVDIDIADVLTEICGNVKGKIQKFGLHLHTSLEHHIIAADKESLTQIFINLMDNAIKYNRPGGEIWITCAEEAPWLNIVLRNTGMNIPLKERDNVFQPFYRAQQARSSEIGGTGLGLALVKGLVEKHGGTILVLDTVEDGTAFEIKLPLR</sequence>
<comment type="subcellular location">
    <subcellularLocation>
        <location evidence="2">Cell membrane</location>
        <topology evidence="2">Multi-pass membrane protein</topology>
    </subcellularLocation>
</comment>
<dbReference type="Gene3D" id="3.30.565.10">
    <property type="entry name" value="Histidine kinase-like ATPase, C-terminal domain"/>
    <property type="match status" value="1"/>
</dbReference>
<dbReference type="SUPFAM" id="SSF47384">
    <property type="entry name" value="Homodimeric domain of signal transducing histidine kinase"/>
    <property type="match status" value="1"/>
</dbReference>
<keyword evidence="6" id="KW-0808">Transferase</keyword>
<dbReference type="PANTHER" id="PTHR45528">
    <property type="entry name" value="SENSOR HISTIDINE KINASE CPXA"/>
    <property type="match status" value="1"/>
</dbReference>
<keyword evidence="10 17" id="KW-0067">ATP-binding</keyword>
<accession>A0ABT4BUR3</accession>
<keyword evidence="5" id="KW-0597">Phosphoprotein</keyword>
<comment type="catalytic activity">
    <reaction evidence="1">
        <text>ATP + protein L-histidine = ADP + protein N-phospho-L-histidine.</text>
        <dbReference type="EC" id="2.7.13.3"/>
    </reaction>
</comment>
<dbReference type="Pfam" id="PF02518">
    <property type="entry name" value="HATPase_c"/>
    <property type="match status" value="1"/>
</dbReference>
<dbReference type="PANTHER" id="PTHR45528:SF1">
    <property type="entry name" value="SENSOR HISTIDINE KINASE CPXA"/>
    <property type="match status" value="1"/>
</dbReference>
<dbReference type="EMBL" id="JAPOHA010000004">
    <property type="protein sequence ID" value="MCY1713653.1"/>
    <property type="molecule type" value="Genomic_DNA"/>
</dbReference>
<dbReference type="GO" id="GO:0005524">
    <property type="term" value="F:ATP binding"/>
    <property type="evidence" value="ECO:0007669"/>
    <property type="project" value="UniProtKB-KW"/>
</dbReference>
<dbReference type="PROSITE" id="PS50109">
    <property type="entry name" value="HIS_KIN"/>
    <property type="match status" value="1"/>
</dbReference>
<dbReference type="InterPro" id="IPR003661">
    <property type="entry name" value="HisK_dim/P_dom"/>
</dbReference>
<evidence type="ECO:0000256" key="10">
    <source>
        <dbReference type="ARBA" id="ARBA00022840"/>
    </source>
</evidence>
<dbReference type="SMART" id="SM00304">
    <property type="entry name" value="HAMP"/>
    <property type="match status" value="1"/>
</dbReference>
<keyword evidence="13 14" id="KW-0472">Membrane</keyword>
<evidence type="ECO:0000256" key="3">
    <source>
        <dbReference type="ARBA" id="ARBA00012438"/>
    </source>
</evidence>
<keyword evidence="12" id="KW-0902">Two-component regulatory system</keyword>
<evidence type="ECO:0000259" key="15">
    <source>
        <dbReference type="PROSITE" id="PS50109"/>
    </source>
</evidence>
<keyword evidence="4" id="KW-1003">Cell membrane</keyword>
<dbReference type="Pfam" id="PF00512">
    <property type="entry name" value="HisKA"/>
    <property type="match status" value="1"/>
</dbReference>
<dbReference type="Gene3D" id="6.10.340.10">
    <property type="match status" value="1"/>
</dbReference>
<dbReference type="CDD" id="cd06225">
    <property type="entry name" value="HAMP"/>
    <property type="match status" value="1"/>
</dbReference>
<evidence type="ECO:0000256" key="12">
    <source>
        <dbReference type="ARBA" id="ARBA00023012"/>
    </source>
</evidence>
<protein>
    <recommendedName>
        <fullName evidence="3">histidine kinase</fullName>
        <ecNumber evidence="3">2.7.13.3</ecNumber>
    </recommendedName>
</protein>
<evidence type="ECO:0000256" key="14">
    <source>
        <dbReference type="SAM" id="Phobius"/>
    </source>
</evidence>
<evidence type="ECO:0000256" key="13">
    <source>
        <dbReference type="ARBA" id="ARBA00023136"/>
    </source>
</evidence>
<evidence type="ECO:0000256" key="4">
    <source>
        <dbReference type="ARBA" id="ARBA00022475"/>
    </source>
</evidence>
<feature type="domain" description="Histidine kinase" evidence="15">
    <location>
        <begin position="271"/>
        <end position="485"/>
    </location>
</feature>
<dbReference type="InterPro" id="IPR003660">
    <property type="entry name" value="HAMP_dom"/>
</dbReference>
<evidence type="ECO:0000256" key="6">
    <source>
        <dbReference type="ARBA" id="ARBA00022679"/>
    </source>
</evidence>
<evidence type="ECO:0000256" key="8">
    <source>
        <dbReference type="ARBA" id="ARBA00022741"/>
    </source>
</evidence>
<evidence type="ECO:0000259" key="16">
    <source>
        <dbReference type="PROSITE" id="PS50885"/>
    </source>
</evidence>
<dbReference type="SUPFAM" id="SSF55874">
    <property type="entry name" value="ATPase domain of HSP90 chaperone/DNA topoisomerase II/histidine kinase"/>
    <property type="match status" value="1"/>
</dbReference>
<dbReference type="InterPro" id="IPR004358">
    <property type="entry name" value="Sig_transdc_His_kin-like_C"/>
</dbReference>
<dbReference type="InterPro" id="IPR003594">
    <property type="entry name" value="HATPase_dom"/>
</dbReference>
<evidence type="ECO:0000256" key="1">
    <source>
        <dbReference type="ARBA" id="ARBA00000085"/>
    </source>
</evidence>
<evidence type="ECO:0000256" key="5">
    <source>
        <dbReference type="ARBA" id="ARBA00022553"/>
    </source>
</evidence>
<feature type="domain" description="HAMP" evidence="16">
    <location>
        <begin position="190"/>
        <end position="242"/>
    </location>
</feature>
<keyword evidence="9" id="KW-0418">Kinase</keyword>
<dbReference type="InterPro" id="IPR005467">
    <property type="entry name" value="His_kinase_dom"/>
</dbReference>
<dbReference type="Pfam" id="PF00672">
    <property type="entry name" value="HAMP"/>
    <property type="match status" value="1"/>
</dbReference>
<organism evidence="17 18">
    <name type="scientific">Caproiciproducens galactitolivorans</name>
    <dbReference type="NCBI Taxonomy" id="642589"/>
    <lineage>
        <taxon>Bacteria</taxon>
        <taxon>Bacillati</taxon>
        <taxon>Bacillota</taxon>
        <taxon>Clostridia</taxon>
        <taxon>Eubacteriales</taxon>
        <taxon>Acutalibacteraceae</taxon>
        <taxon>Caproiciproducens</taxon>
    </lineage>
</organism>